<feature type="binding site" evidence="8">
    <location>
        <position position="45"/>
    </location>
    <ligand>
        <name>Mg(2+)</name>
        <dbReference type="ChEBI" id="CHEBI:18420"/>
    </ligand>
</feature>
<feature type="domain" description="Radical SAM core" evidence="9">
    <location>
        <begin position="23"/>
        <end position="231"/>
    </location>
</feature>
<keyword evidence="5 8" id="KW-0408">Iron</keyword>
<feature type="binding site" evidence="8">
    <location>
        <begin position="17"/>
        <end position="19"/>
    </location>
    <ligand>
        <name>substrate</name>
    </ligand>
</feature>
<name>A0A927IH12_9BACT</name>
<comment type="subunit">
    <text evidence="8">Homodimer.</text>
</comment>
<dbReference type="InterPro" id="IPR058240">
    <property type="entry name" value="rSAM_sf"/>
</dbReference>
<dbReference type="GO" id="GO:0051539">
    <property type="term" value="F:4 iron, 4 sulfur cluster binding"/>
    <property type="evidence" value="ECO:0007669"/>
    <property type="project" value="UniProtKB-UniRule"/>
</dbReference>
<dbReference type="Gene3D" id="3.20.20.70">
    <property type="entry name" value="Aldolase class I"/>
    <property type="match status" value="1"/>
</dbReference>
<dbReference type="GO" id="GO:0008616">
    <property type="term" value="P:tRNA queuosine(34) biosynthetic process"/>
    <property type="evidence" value="ECO:0007669"/>
    <property type="project" value="UniProtKB-UniRule"/>
</dbReference>
<comment type="cofactor">
    <cofactor evidence="8">
        <name>Mg(2+)</name>
        <dbReference type="ChEBI" id="CHEBI:18420"/>
    </cofactor>
</comment>
<organism evidence="10 11">
    <name type="scientific">Pelagicoccus enzymogenes</name>
    <dbReference type="NCBI Taxonomy" id="2773457"/>
    <lineage>
        <taxon>Bacteria</taxon>
        <taxon>Pseudomonadati</taxon>
        <taxon>Verrucomicrobiota</taxon>
        <taxon>Opitutia</taxon>
        <taxon>Puniceicoccales</taxon>
        <taxon>Pelagicoccaceae</taxon>
        <taxon>Pelagicoccus</taxon>
    </lineage>
</organism>
<evidence type="ECO:0000256" key="8">
    <source>
        <dbReference type="HAMAP-Rule" id="MF_00917"/>
    </source>
</evidence>
<dbReference type="InterPro" id="IPR007197">
    <property type="entry name" value="rSAM"/>
</dbReference>
<feature type="binding site" evidence="8">
    <location>
        <position position="32"/>
    </location>
    <ligand>
        <name>substrate</name>
    </ligand>
</feature>
<dbReference type="GO" id="GO:1904047">
    <property type="term" value="F:S-adenosyl-L-methionine binding"/>
    <property type="evidence" value="ECO:0007669"/>
    <property type="project" value="UniProtKB-UniRule"/>
</dbReference>
<comment type="cofactor">
    <cofactor evidence="8">
        <name>[4Fe-4S] cluster</name>
        <dbReference type="ChEBI" id="CHEBI:49883"/>
    </cofactor>
    <text evidence="8">Binds 1 [4Fe-4S] cluster. The cluster is coordinated with 3 cysteines and an exchangeable S-adenosyl-L-methionine.</text>
</comment>
<keyword evidence="6 8" id="KW-0411">Iron-sulfur</keyword>
<dbReference type="CDD" id="cd01335">
    <property type="entry name" value="Radical_SAM"/>
    <property type="match status" value="1"/>
</dbReference>
<feature type="binding site" evidence="8">
    <location>
        <position position="83"/>
    </location>
    <ligand>
        <name>S-adenosyl-L-methionine</name>
        <dbReference type="ChEBI" id="CHEBI:59789"/>
    </ligand>
</feature>
<protein>
    <recommendedName>
        <fullName evidence="8">7-carboxy-7-deazaguanine synthase</fullName>
        <shortName evidence="8">CDG synthase</shortName>
        <ecNumber evidence="8">4.3.99.3</ecNumber>
    </recommendedName>
    <alternativeName>
        <fullName evidence="8">Queuosine biosynthesis protein QueE</fullName>
    </alternativeName>
</protein>
<comment type="caution">
    <text evidence="8">Lacks conserved residue(s) required for the propagation of feature annotation.</text>
</comment>
<feature type="binding site" evidence="8">
    <location>
        <position position="36"/>
    </location>
    <ligand>
        <name>[4Fe-4S] cluster</name>
        <dbReference type="ChEBI" id="CHEBI:49883"/>
        <note>4Fe-4S-S-AdoMet</note>
    </ligand>
</feature>
<keyword evidence="1 8" id="KW-0004">4Fe-4S</keyword>
<dbReference type="EC" id="4.3.99.3" evidence="8"/>
<keyword evidence="3 8" id="KW-0479">Metal-binding</keyword>
<dbReference type="InterPro" id="IPR013785">
    <property type="entry name" value="Aldolase_TIM"/>
</dbReference>
<dbReference type="Pfam" id="PF13353">
    <property type="entry name" value="Fer4_12"/>
    <property type="match status" value="1"/>
</dbReference>
<evidence type="ECO:0000256" key="3">
    <source>
        <dbReference type="ARBA" id="ARBA00022723"/>
    </source>
</evidence>
<feature type="binding site" evidence="8">
    <location>
        <position position="40"/>
    </location>
    <ligand>
        <name>[4Fe-4S] cluster</name>
        <dbReference type="ChEBI" id="CHEBI:49883"/>
        <note>4Fe-4S-S-AdoMet</note>
    </ligand>
</feature>
<accession>A0A927IH12</accession>
<feature type="binding site" evidence="8">
    <location>
        <begin position="124"/>
        <end position="126"/>
    </location>
    <ligand>
        <name>S-adenosyl-L-methionine</name>
        <dbReference type="ChEBI" id="CHEBI:59789"/>
    </ligand>
</feature>
<dbReference type="AlphaFoldDB" id="A0A927IH12"/>
<dbReference type="Proteomes" id="UP000622317">
    <property type="component" value="Unassembled WGS sequence"/>
</dbReference>
<evidence type="ECO:0000256" key="6">
    <source>
        <dbReference type="ARBA" id="ARBA00023014"/>
    </source>
</evidence>
<dbReference type="SUPFAM" id="SSF102114">
    <property type="entry name" value="Radical SAM enzymes"/>
    <property type="match status" value="1"/>
</dbReference>
<comment type="cofactor">
    <cofactor evidence="8">
        <name>S-adenosyl-L-methionine</name>
        <dbReference type="ChEBI" id="CHEBI:59789"/>
    </cofactor>
    <text evidence="8">Binds 1 S-adenosyl-L-methionine per subunit.</text>
</comment>
<dbReference type="GO" id="GO:0000287">
    <property type="term" value="F:magnesium ion binding"/>
    <property type="evidence" value="ECO:0007669"/>
    <property type="project" value="UniProtKB-UniRule"/>
</dbReference>
<feature type="binding site" evidence="8">
    <location>
        <position position="43"/>
    </location>
    <ligand>
        <name>[4Fe-4S] cluster</name>
        <dbReference type="ChEBI" id="CHEBI:49883"/>
        <note>4Fe-4S-S-AdoMet</note>
    </ligand>
</feature>
<evidence type="ECO:0000313" key="11">
    <source>
        <dbReference type="Proteomes" id="UP000622317"/>
    </source>
</evidence>
<sequence length="231" mass="25801">MEGKAKTLPVHERFHSWQGEGVHLGRSAFFIRLFGCPVHCPWCDSAGTWHPDYVPKNVERFTADQLADEASKSGAKFAVITGGEPTIHDLSDLTTALKERGIGRHIETCGGFPIRGDFDWITLSPKWQKLPLMDNLPLASEFKLIVEDAESIGKWISTIGSSFSEGRPVWLHPEWSQHGNAEVLETITRCVKERGDPYRAGYQVHKLYRADLLDPNSRESAPLGGDESKGY</sequence>
<dbReference type="EMBL" id="JACYFG010000007">
    <property type="protein sequence ID" value="MBD5779369.1"/>
    <property type="molecule type" value="Genomic_DNA"/>
</dbReference>
<dbReference type="PANTHER" id="PTHR42836:SF1">
    <property type="entry name" value="7-CARBOXY-7-DEAZAGUANINE SYNTHASE"/>
    <property type="match status" value="1"/>
</dbReference>
<dbReference type="PIRSF" id="PIRSF000370">
    <property type="entry name" value="QueE"/>
    <property type="match status" value="1"/>
</dbReference>
<keyword evidence="4 8" id="KW-0460">Magnesium</keyword>
<gene>
    <name evidence="8" type="primary">queE</name>
    <name evidence="10" type="ORF">IEN85_07670</name>
</gene>
<comment type="function">
    <text evidence="8">Catalyzes the complex heterocyclic radical-mediated conversion of 6-carboxy-5,6,7,8-tetrahydropterin (CPH4) to 7-carboxy-7-deazaguanine (CDG), a step common to the biosynthetic pathways of all 7-deazapurine-containing compounds.</text>
</comment>
<dbReference type="GO" id="GO:0016840">
    <property type="term" value="F:carbon-nitrogen lyase activity"/>
    <property type="evidence" value="ECO:0007669"/>
    <property type="project" value="UniProtKB-UniRule"/>
</dbReference>
<evidence type="ECO:0000256" key="1">
    <source>
        <dbReference type="ARBA" id="ARBA00022485"/>
    </source>
</evidence>
<dbReference type="PROSITE" id="PS51918">
    <property type="entry name" value="RADICAL_SAM"/>
    <property type="match status" value="1"/>
</dbReference>
<dbReference type="RefSeq" id="WP_191616497.1">
    <property type="nucleotide sequence ID" value="NZ_JACYFG010000007.1"/>
</dbReference>
<comment type="catalytic activity">
    <reaction evidence="8">
        <text>6-carboxy-5,6,7,8-tetrahydropterin + H(+) = 7-carboxy-7-carbaguanine + NH4(+)</text>
        <dbReference type="Rhea" id="RHEA:27974"/>
        <dbReference type="ChEBI" id="CHEBI:15378"/>
        <dbReference type="ChEBI" id="CHEBI:28938"/>
        <dbReference type="ChEBI" id="CHEBI:61032"/>
        <dbReference type="ChEBI" id="CHEBI:61036"/>
        <dbReference type="EC" id="4.3.99.3"/>
    </reaction>
</comment>
<evidence type="ECO:0000313" key="10">
    <source>
        <dbReference type="EMBL" id="MBD5779369.1"/>
    </source>
</evidence>
<evidence type="ECO:0000256" key="5">
    <source>
        <dbReference type="ARBA" id="ARBA00023004"/>
    </source>
</evidence>
<keyword evidence="2 8" id="KW-0949">S-adenosyl-L-methionine</keyword>
<proteinExistence type="inferred from homology"/>
<comment type="caution">
    <text evidence="10">The sequence shown here is derived from an EMBL/GenBank/DDBJ whole genome shotgun (WGS) entry which is preliminary data.</text>
</comment>
<dbReference type="SFLD" id="SFLDS00029">
    <property type="entry name" value="Radical_SAM"/>
    <property type="match status" value="1"/>
</dbReference>
<dbReference type="HAMAP" id="MF_00917">
    <property type="entry name" value="QueE"/>
    <property type="match status" value="1"/>
</dbReference>
<dbReference type="PANTHER" id="PTHR42836">
    <property type="entry name" value="7-CARBOXY-7-DEAZAGUANINE SYNTHASE"/>
    <property type="match status" value="1"/>
</dbReference>
<comment type="pathway">
    <text evidence="8">Purine metabolism; 7-cyano-7-deazaguanine biosynthesis.</text>
</comment>
<evidence type="ECO:0000256" key="7">
    <source>
        <dbReference type="ARBA" id="ARBA00023239"/>
    </source>
</evidence>
<keyword evidence="8" id="KW-0671">Queuosine biosynthesis</keyword>
<comment type="similarity">
    <text evidence="8">Belongs to the radical SAM superfamily. 7-carboxy-7-deazaguanine synthase family.</text>
</comment>
<evidence type="ECO:0000256" key="2">
    <source>
        <dbReference type="ARBA" id="ARBA00022691"/>
    </source>
</evidence>
<evidence type="ECO:0000256" key="4">
    <source>
        <dbReference type="ARBA" id="ARBA00022842"/>
    </source>
</evidence>
<keyword evidence="7 8" id="KW-0456">Lyase</keyword>
<feature type="binding site" evidence="8">
    <location>
        <begin position="42"/>
        <end position="44"/>
    </location>
    <ligand>
        <name>S-adenosyl-L-methionine</name>
        <dbReference type="ChEBI" id="CHEBI:59789"/>
    </ligand>
</feature>
<reference evidence="10" key="1">
    <citation type="submission" date="2020-09" db="EMBL/GenBank/DDBJ databases">
        <title>Pelagicoccus enzymogenes sp. nov. with an EPS production, isolated from marine sediment.</title>
        <authorList>
            <person name="Feng X."/>
        </authorList>
    </citation>
    <scope>NUCLEOTIDE SEQUENCE</scope>
    <source>
        <strain evidence="10">NFK12</strain>
    </source>
</reference>
<dbReference type="InterPro" id="IPR024924">
    <property type="entry name" value="7-CO-7-deazaguanine_synth-like"/>
</dbReference>
<keyword evidence="11" id="KW-1185">Reference proteome</keyword>
<feature type="binding site" evidence="8">
    <location>
        <position position="81"/>
    </location>
    <ligand>
        <name>substrate</name>
    </ligand>
</feature>
<evidence type="ECO:0000259" key="9">
    <source>
        <dbReference type="PROSITE" id="PS51918"/>
    </source>
</evidence>